<evidence type="ECO:0000313" key="2">
    <source>
        <dbReference type="EMBL" id="ART53243.1"/>
    </source>
</evidence>
<dbReference type="AlphaFoldDB" id="A0A240U779"/>
<proteinExistence type="predicted"/>
<dbReference type="RefSeq" id="WP_094098864.1">
    <property type="nucleotide sequence ID" value="NZ_CP021361.1"/>
</dbReference>
<keyword evidence="1" id="KW-1133">Transmembrane helix</keyword>
<feature type="transmembrane region" description="Helical" evidence="1">
    <location>
        <begin position="12"/>
        <end position="33"/>
    </location>
</feature>
<evidence type="ECO:0000313" key="3">
    <source>
        <dbReference type="Proteomes" id="UP000194432"/>
    </source>
</evidence>
<keyword evidence="1" id="KW-0472">Membrane</keyword>
<name>A0A240U779_9BURK</name>
<keyword evidence="1" id="KW-0812">Transmembrane</keyword>
<gene>
    <name evidence="2" type="ORF">CBP34_18395</name>
</gene>
<feature type="transmembrane region" description="Helical" evidence="1">
    <location>
        <begin position="53"/>
        <end position="71"/>
    </location>
</feature>
<sequence length="253" mass="27834">MSDLFTSLLQFIIATFIPLVGLVLATALLVYVVYARWIDIPHKWLLTRRTVQVLLAVALLCNAWLGLRLYLSHSAQQAWRDSAAVRLGRERFVLPQDYVYGELTIPAGSLINRKDPFDKGEPARPLAPHGLEAVRFSQPVQVAGVWASALQTVPMRVELAQDQRIGPLYRFDSASQSWVPNTVVPALACKKGQIALFQVPHIAYDIQAELGKPAPDGPQARFLPSQWLFRNCEVGPAIALEPAHGTVAATAAP</sequence>
<protein>
    <submittedName>
        <fullName evidence="2">Uncharacterized protein</fullName>
    </submittedName>
</protein>
<dbReference type="KEGG" id="acin:CBP34_18395"/>
<dbReference type="EMBL" id="CP021361">
    <property type="protein sequence ID" value="ART53243.1"/>
    <property type="molecule type" value="Genomic_DNA"/>
</dbReference>
<keyword evidence="3" id="KW-1185">Reference proteome</keyword>
<reference evidence="2 3" key="1">
    <citation type="submission" date="2017-05" db="EMBL/GenBank/DDBJ databases">
        <title>Polyphasic characterization of four soil-derived phenanthrene-degrading Acidovorax strains and proposal of Acidovorax phenanthrenivorans sp. nov.</title>
        <authorList>
            <person name="Singleton D.R."/>
            <person name="Lee J."/>
            <person name="Dickey A.N."/>
            <person name="Stroud A."/>
            <person name="Scholl E.H."/>
            <person name="Wright F.A."/>
            <person name="Aitken M.D."/>
        </authorList>
    </citation>
    <scope>NUCLEOTIDE SEQUENCE [LARGE SCALE GENOMIC DNA]</scope>
    <source>
        <strain evidence="2">NA3</strain>
    </source>
</reference>
<accession>A0A240U779</accession>
<dbReference type="Proteomes" id="UP000194432">
    <property type="component" value="Chromosome 1"/>
</dbReference>
<organism evidence="2 3">
    <name type="scientific">Acidovorax carolinensis</name>
    <dbReference type="NCBI Taxonomy" id="553814"/>
    <lineage>
        <taxon>Bacteria</taxon>
        <taxon>Pseudomonadati</taxon>
        <taxon>Pseudomonadota</taxon>
        <taxon>Betaproteobacteria</taxon>
        <taxon>Burkholderiales</taxon>
        <taxon>Comamonadaceae</taxon>
        <taxon>Acidovorax</taxon>
    </lineage>
</organism>
<evidence type="ECO:0000256" key="1">
    <source>
        <dbReference type="SAM" id="Phobius"/>
    </source>
</evidence>